<evidence type="ECO:0000313" key="2">
    <source>
        <dbReference type="EMBL" id="KAG5190966.1"/>
    </source>
</evidence>
<dbReference type="Proteomes" id="UP000664859">
    <property type="component" value="Unassembled WGS sequence"/>
</dbReference>
<dbReference type="EMBL" id="JAFCMP010000024">
    <property type="protein sequence ID" value="KAG5190966.1"/>
    <property type="molecule type" value="Genomic_DNA"/>
</dbReference>
<name>A0A835ZDG5_9STRA</name>
<feature type="compositionally biased region" description="Basic and acidic residues" evidence="1">
    <location>
        <begin position="254"/>
        <end position="264"/>
    </location>
</feature>
<keyword evidence="3" id="KW-1185">Reference proteome</keyword>
<gene>
    <name evidence="2" type="ORF">JKP88DRAFT_242855</name>
</gene>
<comment type="caution">
    <text evidence="2">The sequence shown here is derived from an EMBL/GenBank/DDBJ whole genome shotgun (WGS) entry which is preliminary data.</text>
</comment>
<sequence length="264" mass="29190">MAYQAFHKAQLPRRLAFIDARRPTATATFMAFRTLAEQHLLRPSQDAPASPPAEAREQEFRSTCHQVAFVEGTVAAGLIYINHIKLLAQQLETRSGDLIRYAVQRALPVCSFDDSPAAPGQLPLARRLPPAQHVYLVMGAASLLQVLPASLLQSGNVRGMRAALQQMERQLRQQATVTFDVPACDPQLRLPSPRRISSRLPPQPRRAAVVLGSMFQSREQLELPLDTVAELRQRHATSSGGSPSSPRYLPPLEAPERAQRVSTR</sequence>
<feature type="compositionally biased region" description="Polar residues" evidence="1">
    <location>
        <begin position="236"/>
        <end position="245"/>
    </location>
</feature>
<organism evidence="2 3">
    <name type="scientific">Tribonema minus</name>
    <dbReference type="NCBI Taxonomy" id="303371"/>
    <lineage>
        <taxon>Eukaryota</taxon>
        <taxon>Sar</taxon>
        <taxon>Stramenopiles</taxon>
        <taxon>Ochrophyta</taxon>
        <taxon>PX clade</taxon>
        <taxon>Xanthophyceae</taxon>
        <taxon>Tribonematales</taxon>
        <taxon>Tribonemataceae</taxon>
        <taxon>Tribonema</taxon>
    </lineage>
</organism>
<dbReference type="AlphaFoldDB" id="A0A835ZDG5"/>
<protein>
    <submittedName>
        <fullName evidence="2">Uncharacterized protein</fullName>
    </submittedName>
</protein>
<feature type="region of interest" description="Disordered" evidence="1">
    <location>
        <begin position="232"/>
        <end position="264"/>
    </location>
</feature>
<accession>A0A835ZDG5</accession>
<reference evidence="2" key="1">
    <citation type="submission" date="2021-02" db="EMBL/GenBank/DDBJ databases">
        <title>First Annotated Genome of the Yellow-green Alga Tribonema minus.</title>
        <authorList>
            <person name="Mahan K.M."/>
        </authorList>
    </citation>
    <scope>NUCLEOTIDE SEQUENCE</scope>
    <source>
        <strain evidence="2">UTEX B ZZ1240</strain>
    </source>
</reference>
<proteinExistence type="predicted"/>
<evidence type="ECO:0000256" key="1">
    <source>
        <dbReference type="SAM" id="MobiDB-lite"/>
    </source>
</evidence>
<evidence type="ECO:0000313" key="3">
    <source>
        <dbReference type="Proteomes" id="UP000664859"/>
    </source>
</evidence>